<dbReference type="RefSeq" id="WP_302039399.1">
    <property type="nucleotide sequence ID" value="NZ_JAUKPO010000012.1"/>
</dbReference>
<evidence type="ECO:0000313" key="1">
    <source>
        <dbReference type="EMBL" id="MDO1448598.1"/>
    </source>
</evidence>
<dbReference type="Proteomes" id="UP001168528">
    <property type="component" value="Unassembled WGS sequence"/>
</dbReference>
<keyword evidence="2" id="KW-1185">Reference proteome</keyword>
<dbReference type="NCBIfam" id="TIGR03523">
    <property type="entry name" value="GldN"/>
    <property type="match status" value="1"/>
</dbReference>
<dbReference type="Pfam" id="PF19841">
    <property type="entry name" value="GldN"/>
    <property type="match status" value="1"/>
</dbReference>
<dbReference type="InterPro" id="IPR019847">
    <property type="entry name" value="Gliding_motility_assoc_GldN"/>
</dbReference>
<dbReference type="EMBL" id="JAUKPO010000012">
    <property type="protein sequence ID" value="MDO1448598.1"/>
    <property type="molecule type" value="Genomic_DNA"/>
</dbReference>
<protein>
    <submittedName>
        <fullName evidence="1">Gliding motility protein GldN</fullName>
    </submittedName>
</protein>
<organism evidence="1 2">
    <name type="scientific">Rhodocytophaga aerolata</name>
    <dbReference type="NCBI Taxonomy" id="455078"/>
    <lineage>
        <taxon>Bacteria</taxon>
        <taxon>Pseudomonadati</taxon>
        <taxon>Bacteroidota</taxon>
        <taxon>Cytophagia</taxon>
        <taxon>Cytophagales</taxon>
        <taxon>Rhodocytophagaceae</taxon>
        <taxon>Rhodocytophaga</taxon>
    </lineage>
</organism>
<evidence type="ECO:0000313" key="2">
    <source>
        <dbReference type="Proteomes" id="UP001168528"/>
    </source>
</evidence>
<gene>
    <name evidence="1" type="primary">gldN</name>
    <name evidence="1" type="ORF">Q0590_20140</name>
</gene>
<name>A0ABT8RBL2_9BACT</name>
<reference evidence="1" key="1">
    <citation type="submission" date="2023-07" db="EMBL/GenBank/DDBJ databases">
        <title>The genome sequence of Rhodocytophaga aerolata KACC 12507.</title>
        <authorList>
            <person name="Zhang X."/>
        </authorList>
    </citation>
    <scope>NUCLEOTIDE SEQUENCE</scope>
    <source>
        <strain evidence="1">KACC 12507</strain>
    </source>
</reference>
<comment type="caution">
    <text evidence="1">The sequence shown here is derived from an EMBL/GenBank/DDBJ whole genome shotgun (WGS) entry which is preliminary data.</text>
</comment>
<proteinExistence type="predicted"/>
<sequence length="286" mass="32540">MLRFDKIILSCVCALGVYTTSVAQEADTRGYNPLSVRPIHESDVMFKKTIWESIDLREKQNKPFMAVNNEITKFIFEAVKAGLLTPYKTDSVVTKLSIEEFITNVSASASKMTQDEVAAETKRIQDDPFLTKAEKQAQITALTSGGGAQEYPPNVFTQLELKEDVIFDKERSRLYFDIQSLTIILPADKNGDAGVDKPVASFRYKDLQRIFKNNPNAIYFNAQNNAAHKNLSDAFDLRLFSGRIVKISNPNDEFLVQTYDGDRKGLLASDWIRQQLMEFEHNLWEF</sequence>
<accession>A0ABT8RBL2</accession>